<keyword evidence="5" id="KW-1185">Reference proteome</keyword>
<evidence type="ECO:0000259" key="3">
    <source>
        <dbReference type="PROSITE" id="PS51272"/>
    </source>
</evidence>
<organism evidence="4 5">
    <name type="scientific">Halobacillus locisalis</name>
    <dbReference type="NCBI Taxonomy" id="220753"/>
    <lineage>
        <taxon>Bacteria</taxon>
        <taxon>Bacillati</taxon>
        <taxon>Bacillota</taxon>
        <taxon>Bacilli</taxon>
        <taxon>Bacillales</taxon>
        <taxon>Bacillaceae</taxon>
        <taxon>Halobacillus</taxon>
    </lineage>
</organism>
<dbReference type="InterPro" id="IPR051465">
    <property type="entry name" value="Cell_Envelope_Struct_Comp"/>
</dbReference>
<feature type="domain" description="SLH" evidence="3">
    <location>
        <begin position="255"/>
        <end position="318"/>
    </location>
</feature>
<feature type="signal peptide" evidence="2">
    <location>
        <begin position="1"/>
        <end position="25"/>
    </location>
</feature>
<gene>
    <name evidence="4" type="ORF">H0266_08965</name>
</gene>
<name>A0A838CSU0_9BACI</name>
<dbReference type="Pfam" id="PF00395">
    <property type="entry name" value="SLH"/>
    <property type="match status" value="3"/>
</dbReference>
<protein>
    <submittedName>
        <fullName evidence="4">S-layer homology domain-containing protein</fullName>
    </submittedName>
</protein>
<dbReference type="InterPro" id="IPR001119">
    <property type="entry name" value="SLH_dom"/>
</dbReference>
<feature type="domain" description="SLH" evidence="3">
    <location>
        <begin position="376"/>
        <end position="433"/>
    </location>
</feature>
<dbReference type="RefSeq" id="WP_181472067.1">
    <property type="nucleotide sequence ID" value="NZ_JACEFG010000002.1"/>
</dbReference>
<dbReference type="Pfam" id="PF13472">
    <property type="entry name" value="Lipase_GDSL_2"/>
    <property type="match status" value="1"/>
</dbReference>
<dbReference type="PROSITE" id="PS51272">
    <property type="entry name" value="SLH"/>
    <property type="match status" value="3"/>
</dbReference>
<dbReference type="SUPFAM" id="SSF52266">
    <property type="entry name" value="SGNH hydrolase"/>
    <property type="match status" value="1"/>
</dbReference>
<dbReference type="InterPro" id="IPR013830">
    <property type="entry name" value="SGNH_hydro"/>
</dbReference>
<dbReference type="Proteomes" id="UP000571017">
    <property type="component" value="Unassembled WGS sequence"/>
</dbReference>
<feature type="chain" id="PRO_5033066655" evidence="2">
    <location>
        <begin position="26"/>
        <end position="433"/>
    </location>
</feature>
<comment type="caution">
    <text evidence="4">The sequence shown here is derived from an EMBL/GenBank/DDBJ whole genome shotgun (WGS) entry which is preliminary data.</text>
</comment>
<reference evidence="4 5" key="1">
    <citation type="journal article" date="2004" name="Extremophiles">
        <title>Halobacillus locisalis sp. nov., a halophilic bacterium isolated from a marine solar saltern of the Yellow Sea in Korea.</title>
        <authorList>
            <person name="Yoon J.H."/>
            <person name="Kang K.H."/>
            <person name="Oh T.K."/>
            <person name="Park Y.H."/>
        </authorList>
    </citation>
    <scope>NUCLEOTIDE SEQUENCE [LARGE SCALE GENOMIC DNA]</scope>
    <source>
        <strain evidence="4 5">KCTC 3788</strain>
    </source>
</reference>
<feature type="domain" description="SLH" evidence="3">
    <location>
        <begin position="320"/>
        <end position="375"/>
    </location>
</feature>
<accession>A0A838CSU0</accession>
<dbReference type="InterPro" id="IPR036514">
    <property type="entry name" value="SGNH_hydro_sf"/>
</dbReference>
<evidence type="ECO:0000313" key="4">
    <source>
        <dbReference type="EMBL" id="MBA2175021.1"/>
    </source>
</evidence>
<dbReference type="EMBL" id="JACEFG010000002">
    <property type="protein sequence ID" value="MBA2175021.1"/>
    <property type="molecule type" value="Genomic_DNA"/>
</dbReference>
<evidence type="ECO:0000256" key="1">
    <source>
        <dbReference type="ARBA" id="ARBA00022729"/>
    </source>
</evidence>
<evidence type="ECO:0000313" key="5">
    <source>
        <dbReference type="Proteomes" id="UP000571017"/>
    </source>
</evidence>
<dbReference type="AlphaFoldDB" id="A0A838CSU0"/>
<dbReference type="PANTHER" id="PTHR43308">
    <property type="entry name" value="OUTER MEMBRANE PROTEIN ALPHA-RELATED"/>
    <property type="match status" value="1"/>
</dbReference>
<proteinExistence type="predicted"/>
<evidence type="ECO:0000256" key="2">
    <source>
        <dbReference type="SAM" id="SignalP"/>
    </source>
</evidence>
<dbReference type="Gene3D" id="3.40.50.1110">
    <property type="entry name" value="SGNH hydrolase"/>
    <property type="match status" value="1"/>
</dbReference>
<keyword evidence="1 2" id="KW-0732">Signal</keyword>
<sequence length="433" mass="48493">MKKRLSVTVIWFMTLILLLPTTSWAEDEKVDYIALGDSLAVGITPESSPENLPENGYSDLLAHHFDELGKLSSYDKSFAYPGYTSDNVLNDLKDNKQNEAGESIQTKVSEAEVITISAGANDVLKALNINAETAEADVDIEKFQQTLKQVGINLSSLSVQIKQLNPDASIYLMGYYNPFPRLPEDQKTKLYLALLQFNRVIEDVANSVDASFVSVKEAMEKDDLTYLPDPTDIHPNEEGYEVLANEFFEEITLQSPSEFNDVPDNHFAKDSIDYLTSKAIISGYGDGTYKPDQNVTRGEASLMINRSIVFDRHPPENPEFADVIPTTSTYEAIARLKQEEIIDGFGDGSFYPDQPLTRDQMAKIVVNAFNLESQSTDVEFSDVDEEGWAYPYIQVLAENEVTVGYGDGTFRPKEEVTREQLAAFLERSMQIEE</sequence>
<dbReference type="PANTHER" id="PTHR43308:SF5">
    <property type="entry name" value="S-LAYER PROTEIN _ PEPTIDOGLYCAN ENDO-BETA-N-ACETYLGLUCOSAMINIDASE"/>
    <property type="match status" value="1"/>
</dbReference>